<organism evidence="6 7">
    <name type="scientific">Stenotrophomonas rhizophila</name>
    <dbReference type="NCBI Taxonomy" id="216778"/>
    <lineage>
        <taxon>Bacteria</taxon>
        <taxon>Pseudomonadati</taxon>
        <taxon>Pseudomonadota</taxon>
        <taxon>Gammaproteobacteria</taxon>
        <taxon>Lysobacterales</taxon>
        <taxon>Lysobacteraceae</taxon>
        <taxon>Stenotrophomonas</taxon>
    </lineage>
</organism>
<dbReference type="PANTHER" id="PTHR10434:SF66">
    <property type="entry name" value="PHOSPHOLIPID_GLYCEROL ACYLTRANSFERASE DOMAIN-CONTAINING PROTEIN"/>
    <property type="match status" value="1"/>
</dbReference>
<dbReference type="InterPro" id="IPR002123">
    <property type="entry name" value="Plipid/glycerol_acylTrfase"/>
</dbReference>
<dbReference type="Pfam" id="PF01553">
    <property type="entry name" value="Acyltransferase"/>
    <property type="match status" value="1"/>
</dbReference>
<protein>
    <submittedName>
        <fullName evidence="6">1-acyl-sn-glycerol-3-phosphate acyltransferase</fullName>
    </submittedName>
</protein>
<evidence type="ECO:0000256" key="1">
    <source>
        <dbReference type="ARBA" id="ARBA00005189"/>
    </source>
</evidence>
<evidence type="ECO:0000256" key="2">
    <source>
        <dbReference type="ARBA" id="ARBA00022679"/>
    </source>
</evidence>
<evidence type="ECO:0000256" key="4">
    <source>
        <dbReference type="SAM" id="Phobius"/>
    </source>
</evidence>
<keyword evidence="4" id="KW-0472">Membrane</keyword>
<dbReference type="SMART" id="SM00563">
    <property type="entry name" value="PlsC"/>
    <property type="match status" value="1"/>
</dbReference>
<accession>A0A498CIB5</accession>
<comment type="pathway">
    <text evidence="1">Lipid metabolism.</text>
</comment>
<gene>
    <name evidence="6" type="ORF">BCL79_2262</name>
</gene>
<dbReference type="Proteomes" id="UP000274786">
    <property type="component" value="Unassembled WGS sequence"/>
</dbReference>
<feature type="domain" description="Phospholipid/glycerol acyltransferase" evidence="5">
    <location>
        <begin position="98"/>
        <end position="206"/>
    </location>
</feature>
<evidence type="ECO:0000313" key="6">
    <source>
        <dbReference type="EMBL" id="RLK57848.1"/>
    </source>
</evidence>
<dbReference type="PANTHER" id="PTHR10434">
    <property type="entry name" value="1-ACYL-SN-GLYCEROL-3-PHOSPHATE ACYLTRANSFERASE"/>
    <property type="match status" value="1"/>
</dbReference>
<name>A0A498CIB5_9GAMM</name>
<sequence>MANAGPGNAMAERWPARINHAWRVLGTGLSFAAFGIGGLVLGGLLFLSLLLIREPVRRRVLARRLVQGSFATHVGLMHRLGLMTYEIRGGERLQRNGLLILANHPTLIDVVLLIAQLPNADCVVKQAVARNPFMRGPVRAAGYVSNDDGAGLVDDCIAAVQAGGNLVIFPEGTRTVPGQPLRLQRGAANIAVRGRLDITPVRITCTPPTLTKGQKWYRVPSRRFHVQLEVGEDLPIAPFLNEIGDAPRGDALAARRVTDHLAHYFDFAGDPTRAST</sequence>
<dbReference type="SUPFAM" id="SSF69593">
    <property type="entry name" value="Glycerol-3-phosphate (1)-acyltransferase"/>
    <property type="match status" value="1"/>
</dbReference>
<evidence type="ECO:0000256" key="3">
    <source>
        <dbReference type="ARBA" id="ARBA00023315"/>
    </source>
</evidence>
<dbReference type="GO" id="GO:0006654">
    <property type="term" value="P:phosphatidic acid biosynthetic process"/>
    <property type="evidence" value="ECO:0007669"/>
    <property type="project" value="TreeGrafter"/>
</dbReference>
<keyword evidence="2 6" id="KW-0808">Transferase</keyword>
<feature type="transmembrane region" description="Helical" evidence="4">
    <location>
        <begin position="31"/>
        <end position="52"/>
    </location>
</feature>
<proteinExistence type="predicted"/>
<dbReference type="GO" id="GO:0003841">
    <property type="term" value="F:1-acylglycerol-3-phosphate O-acyltransferase activity"/>
    <property type="evidence" value="ECO:0007669"/>
    <property type="project" value="TreeGrafter"/>
</dbReference>
<evidence type="ECO:0000259" key="5">
    <source>
        <dbReference type="SMART" id="SM00563"/>
    </source>
</evidence>
<reference evidence="6 7" key="1">
    <citation type="submission" date="2018-10" db="EMBL/GenBank/DDBJ databases">
        <title>Comparative analysis of microorganisms from saline springs in Andes Mountain Range, Colombia.</title>
        <authorList>
            <person name="Rubin E."/>
        </authorList>
    </citation>
    <scope>NUCLEOTIDE SEQUENCE [LARGE SCALE GENOMIC DNA]</scope>
    <source>
        <strain evidence="6 7">USBA GBX 843</strain>
    </source>
</reference>
<keyword evidence="3 6" id="KW-0012">Acyltransferase</keyword>
<keyword evidence="4" id="KW-0812">Transmembrane</keyword>
<evidence type="ECO:0000313" key="7">
    <source>
        <dbReference type="Proteomes" id="UP000274786"/>
    </source>
</evidence>
<dbReference type="AlphaFoldDB" id="A0A498CIB5"/>
<dbReference type="CDD" id="cd07989">
    <property type="entry name" value="LPLAT_AGPAT-like"/>
    <property type="match status" value="1"/>
</dbReference>
<dbReference type="EMBL" id="RCDC01000004">
    <property type="protein sequence ID" value="RLK57848.1"/>
    <property type="molecule type" value="Genomic_DNA"/>
</dbReference>
<comment type="caution">
    <text evidence="6">The sequence shown here is derived from an EMBL/GenBank/DDBJ whole genome shotgun (WGS) entry which is preliminary data.</text>
</comment>
<keyword evidence="4" id="KW-1133">Transmembrane helix</keyword>